<gene>
    <name evidence="1" type="ORF">GCK32_005768</name>
</gene>
<keyword evidence="2" id="KW-1185">Reference proteome</keyword>
<sequence>MWTAVLSTMLLSRHSTKKSSQPAKSC</sequence>
<organism evidence="1 2">
    <name type="scientific">Trichostrongylus colubriformis</name>
    <name type="common">Black scour worm</name>
    <dbReference type="NCBI Taxonomy" id="6319"/>
    <lineage>
        <taxon>Eukaryota</taxon>
        <taxon>Metazoa</taxon>
        <taxon>Ecdysozoa</taxon>
        <taxon>Nematoda</taxon>
        <taxon>Chromadorea</taxon>
        <taxon>Rhabditida</taxon>
        <taxon>Rhabditina</taxon>
        <taxon>Rhabditomorpha</taxon>
        <taxon>Strongyloidea</taxon>
        <taxon>Trichostrongylidae</taxon>
        <taxon>Trichostrongylus</taxon>
    </lineage>
</organism>
<proteinExistence type="predicted"/>
<dbReference type="AlphaFoldDB" id="A0AAN8IX39"/>
<accession>A0AAN8IX39</accession>
<dbReference type="EMBL" id="WIXE01021993">
    <property type="protein sequence ID" value="KAK5967864.1"/>
    <property type="molecule type" value="Genomic_DNA"/>
</dbReference>
<protein>
    <submittedName>
        <fullName evidence="1">Uncharacterized protein</fullName>
    </submittedName>
</protein>
<dbReference type="Proteomes" id="UP001331761">
    <property type="component" value="Unassembled WGS sequence"/>
</dbReference>
<name>A0AAN8IX39_TRICO</name>
<comment type="caution">
    <text evidence="1">The sequence shown here is derived from an EMBL/GenBank/DDBJ whole genome shotgun (WGS) entry which is preliminary data.</text>
</comment>
<evidence type="ECO:0000313" key="2">
    <source>
        <dbReference type="Proteomes" id="UP001331761"/>
    </source>
</evidence>
<evidence type="ECO:0000313" key="1">
    <source>
        <dbReference type="EMBL" id="KAK5967864.1"/>
    </source>
</evidence>
<reference evidence="1 2" key="1">
    <citation type="submission" date="2019-10" db="EMBL/GenBank/DDBJ databases">
        <title>Assembly and Annotation for the nematode Trichostrongylus colubriformis.</title>
        <authorList>
            <person name="Martin J."/>
        </authorList>
    </citation>
    <scope>NUCLEOTIDE SEQUENCE [LARGE SCALE GENOMIC DNA]</scope>
    <source>
        <strain evidence="1">G859</strain>
        <tissue evidence="1">Whole worm</tissue>
    </source>
</reference>